<gene>
    <name evidence="1" type="ORF">F7Q91_12965</name>
</gene>
<dbReference type="EMBL" id="VZPX01000025">
    <property type="protein sequence ID" value="KAB0479375.1"/>
    <property type="molecule type" value="Genomic_DNA"/>
</dbReference>
<protein>
    <recommendedName>
        <fullName evidence="3">SMI1/KNR4 family protein</fullName>
    </recommendedName>
</protein>
<accession>A0A7V7NTG3</accession>
<evidence type="ECO:0000313" key="1">
    <source>
        <dbReference type="EMBL" id="KAB0479375.1"/>
    </source>
</evidence>
<dbReference type="Proteomes" id="UP000423756">
    <property type="component" value="Unassembled WGS sequence"/>
</dbReference>
<organism evidence="1 2">
    <name type="scientific">Vibrio chagasii</name>
    <dbReference type="NCBI Taxonomy" id="170679"/>
    <lineage>
        <taxon>Bacteria</taxon>
        <taxon>Pseudomonadati</taxon>
        <taxon>Pseudomonadota</taxon>
        <taxon>Gammaproteobacteria</taxon>
        <taxon>Vibrionales</taxon>
        <taxon>Vibrionaceae</taxon>
        <taxon>Vibrio</taxon>
    </lineage>
</organism>
<dbReference type="AlphaFoldDB" id="A0A7V7NTG3"/>
<sequence length="130" mass="14600">MALIPEYWKAFIIKNELVGKYCEIPESADLSELDGGNLKLLDENQILNEANEFYPGIAVKKFGYIPVASCSLGSGDPYFININDGANGKLYRIYHDAEMIDDESYNMDEAVNLVLANYTELLKYLCKNGN</sequence>
<proteinExistence type="predicted"/>
<name>A0A7V7NTG3_9VIBR</name>
<evidence type="ECO:0000313" key="2">
    <source>
        <dbReference type="Proteomes" id="UP000423756"/>
    </source>
</evidence>
<evidence type="ECO:0008006" key="3">
    <source>
        <dbReference type="Google" id="ProtNLM"/>
    </source>
</evidence>
<reference evidence="1 2" key="1">
    <citation type="submission" date="2019-09" db="EMBL/GenBank/DDBJ databases">
        <title>Draft genome sequences of 48 bacterial type strains from the CCUG.</title>
        <authorList>
            <person name="Tunovic T."/>
            <person name="Pineiro-Iglesias B."/>
            <person name="Unosson C."/>
            <person name="Inganas E."/>
            <person name="Ohlen M."/>
            <person name="Cardew S."/>
            <person name="Jensie-Markopoulos S."/>
            <person name="Salva-Serra F."/>
            <person name="Jaen-Luchoro D."/>
            <person name="Karlsson R."/>
            <person name="Svensson-Stadler L."/>
            <person name="Chun J."/>
            <person name="Moore E."/>
        </authorList>
    </citation>
    <scope>NUCLEOTIDE SEQUENCE [LARGE SCALE GENOMIC DNA]</scope>
    <source>
        <strain evidence="1 2">CCUG 48643</strain>
    </source>
</reference>
<comment type="caution">
    <text evidence="1">The sequence shown here is derived from an EMBL/GenBank/DDBJ whole genome shotgun (WGS) entry which is preliminary data.</text>
</comment>